<accession>A0ABT0SBJ0</accession>
<gene>
    <name evidence="1" type="ORF">LZ518_11585</name>
</gene>
<dbReference type="SUPFAM" id="SSF52540">
    <property type="entry name" value="P-loop containing nucleoside triphosphate hydrolases"/>
    <property type="match status" value="1"/>
</dbReference>
<dbReference type="RefSeq" id="WP_249916134.1">
    <property type="nucleotide sequence ID" value="NZ_JAMGBB010000001.1"/>
</dbReference>
<comment type="caution">
    <text evidence="1">The sequence shown here is derived from an EMBL/GenBank/DDBJ whole genome shotgun (WGS) entry which is preliminary data.</text>
</comment>
<name>A0ABT0SBJ0_9SPHN</name>
<keyword evidence="2" id="KW-1185">Reference proteome</keyword>
<reference evidence="1" key="1">
    <citation type="submission" date="2022-05" db="EMBL/GenBank/DDBJ databases">
        <authorList>
            <person name="Jo J.-H."/>
            <person name="Im W.-T."/>
        </authorList>
    </citation>
    <scope>NUCLEOTIDE SEQUENCE</scope>
    <source>
        <strain evidence="1">RB56-2</strain>
    </source>
</reference>
<evidence type="ECO:0000313" key="1">
    <source>
        <dbReference type="EMBL" id="MCL6741768.1"/>
    </source>
</evidence>
<evidence type="ECO:0008006" key="3">
    <source>
        <dbReference type="Google" id="ProtNLM"/>
    </source>
</evidence>
<dbReference type="EMBL" id="JAMGBB010000001">
    <property type="protein sequence ID" value="MCL6741768.1"/>
    <property type="molecule type" value="Genomic_DNA"/>
</dbReference>
<dbReference type="Proteomes" id="UP001165383">
    <property type="component" value="Unassembled WGS sequence"/>
</dbReference>
<evidence type="ECO:0000313" key="2">
    <source>
        <dbReference type="Proteomes" id="UP001165383"/>
    </source>
</evidence>
<sequence>MAIEAPSPSQQEPQVHQIANDLTVYVTGGGGTHLEPRVTTHYLAAMIAEAGARGMLGTVTAVKTQQSELGAPLDDLVIDGRLPDGTPTRLDLQITTSLSFTESDDKWQDIIPRAWDTFRRTGFNAATDRIGVAVSQTTTKLERSIQPLLARARHAADASQFRQRLAAPTGSNNDQREFQRVLEILVKAKDPNATDDEIIAFLRCFTIVAFDLDQEEASRDRLGSLDRLAPVAGGPAEAKQVLSSLTAMASRIIPSGGGVDRATVVRELQAEGHTIGSDRAHVELINALDIESRLAVASIRDTIGGKKISRDALLSTVADARVDARLLRIVGQHGTGKSALLKLLALDEPAGAPILVLRDLRVTGGGWPAHVQKFGKVTSLETVLREFGLCGSRTLFIDGADKMDPAVQITINDLLKAIADTPDLDDWRVVMTMREENAQRVDGWLDPEANSKLLSTTIRVEAFDDGEAGEAAKALPLLRPLLADPRNYDTVLRRPFFLDALSKLPVAAGREVRSEVDLVELWWEHGGVDDVDFAPAQGRRNVLLALGEQLLVRAGQPMAIRSLDPVAVDELLQANVLRNVDLGVTVAFAHDIYEEWILERLLRTRQGEIAQALRDGGEDLQLARPLQLLAAVLLERSDRGDDWAHLLGAVGVSDLRATWSRVVLAAPVRSVHSQAMLDKIEPVLLRDDAQLLGRLILSVRTTETVRDLRFLDEKLIPDLTRDEREQYASEGAGPEIISWMRLISWLAPRFRCLPAALNGELLPLLDAWVTAIPAALATYAHVPEIAAWALELLGDGDSSDERDAGSGGEQARALLLKCTSGAPAVVRDYLSGISDRAIKRVRKQIVGASASVADALAPEMTDFIERAYFLDHDRRRDNRYSSMREQSETLGFDDTQDFYPASPLRPPFLQLLRADPEIGLGLIRRVCNHAMEGWRRSWRETGETPIPIAIDLGEGPWEFWGDDGTYRWFRGGSHVHMLDTALLALDAWAHERASAGDAIEQLCLRIASGNECNAVLGICAGLCFAGNASVSSHVSLAIGTHPALWQWDLSRQVGDTQSPSNEIGYWGGATVFASALRALNRLPHRERTVRDLAVIFAGLAPDEVRAKYAAEIAAFLDRIPYATAEERDDPSRAQALRDAYEPLRQQADPANLVTEEIDGKTYISMKPPYTSSEKHQAMLADHAALGRVLRLYLWAVKAVEDGKPGADIGLEEAYDEMVSLDADDLFDDVAPIADMRLHNAQSAVSATAAVLARHAKDDLWAKAEAKVVDVTRRAATIAESRDEFSYRGSHVSGHPPAMAANAFAALLQRDPSRTEWRAALLQLAVDPIDKVVEAVYDAAPLFAEVAPDMVWRLFCLATQRAARTQEIEHGLHWSLAEAKEQSGFSDEAESIMAEGVLPSPHSTPATAGVSNRSEIYYWNFHANALKLQIEPMLDPTTRDALIEHAAGALEWGLASLGKRGERGDTPYEWLHAFGRWLGRLIALLPTAEVRTLLIARLNAAEGSAPVEVMDIVMSNFMIDRMLRQDVLDAGTLETWELLVDWAIARPGWSGAPLDARQHDRGMAISSFYCAIANGMVCGIDKEWPNLDAAIPALDRAATAFSTEQTAFTALLALLRARSDRLLPQPGLDWIQRVVSARKTERKFWSHASNGERLVLLLRELVAAKPLAAGEREIVVEAADTLIEMGVKGAAFLQQDLVRPKQ</sequence>
<proteinExistence type="predicted"/>
<organism evidence="1 2">
    <name type="scientific">Sphingomonas brevis</name>
    <dbReference type="NCBI Taxonomy" id="2908206"/>
    <lineage>
        <taxon>Bacteria</taxon>
        <taxon>Pseudomonadati</taxon>
        <taxon>Pseudomonadota</taxon>
        <taxon>Alphaproteobacteria</taxon>
        <taxon>Sphingomonadales</taxon>
        <taxon>Sphingomonadaceae</taxon>
        <taxon>Sphingomonas</taxon>
    </lineage>
</organism>
<dbReference type="InterPro" id="IPR027417">
    <property type="entry name" value="P-loop_NTPase"/>
</dbReference>
<protein>
    <recommendedName>
        <fullName evidence="3">ATP-binding protein</fullName>
    </recommendedName>
</protein>